<proteinExistence type="predicted"/>
<name>A0A245ZNM1_9SPHN</name>
<gene>
    <name evidence="1" type="ORF">SPDO_13400</name>
</gene>
<dbReference type="RefSeq" id="WP_245829258.1">
    <property type="nucleotide sequence ID" value="NZ_NBBI01000002.1"/>
</dbReference>
<dbReference type="Proteomes" id="UP000197290">
    <property type="component" value="Unassembled WGS sequence"/>
</dbReference>
<dbReference type="AlphaFoldDB" id="A0A245ZNM1"/>
<keyword evidence="2" id="KW-1185">Reference proteome</keyword>
<reference evidence="1 2" key="1">
    <citation type="submission" date="2017-03" db="EMBL/GenBank/DDBJ databases">
        <title>Genome sequence of Sphingomonas dokdonensis DSM 21029.</title>
        <authorList>
            <person name="Poehlein A."/>
            <person name="Wuebbeler J.H."/>
            <person name="Steinbuechel A."/>
            <person name="Daniel R."/>
        </authorList>
    </citation>
    <scope>NUCLEOTIDE SEQUENCE [LARGE SCALE GENOMIC DNA]</scope>
    <source>
        <strain evidence="1 2">DSM 21029</strain>
    </source>
</reference>
<comment type="caution">
    <text evidence="1">The sequence shown here is derived from an EMBL/GenBank/DDBJ whole genome shotgun (WGS) entry which is preliminary data.</text>
</comment>
<sequence length="352" mass="35295">MSVAVSGSGRPFRFLGSLIALWIGMRIVQLWPADGTLALAEALAPVAVLERDASARAAPQGEAPHDPALPAGEALARQPLPHASRRAARQPAGVMAAGAMLVPTMVDVPPPLAPSGQATAGEGVPLAVAAPIAAPGAPLSHGPVTARLRGSGWLIVRGGQAAPFVPQLGGSQAGARLTYLLLPEARLALAGRFSTALRSRQREAAIGLDWQPTRLPVHLVAEQRIGIDNARGGPALGVVAGLGPVPLAAGLTLDGYGQAGVIARDGTEGYADGAVRASRVVARAGAARIELGLGAWGAAQRGAARLDAGPSASAVVPLGSGAAVRLSLEWRARLAGNATPTSGPALSIGTDF</sequence>
<evidence type="ECO:0000313" key="1">
    <source>
        <dbReference type="EMBL" id="OWK31332.1"/>
    </source>
</evidence>
<protein>
    <submittedName>
        <fullName evidence="1">Uncharacterized protein</fullName>
    </submittedName>
</protein>
<accession>A0A245ZNM1</accession>
<organism evidence="1 2">
    <name type="scientific">Sphingomonas dokdonensis</name>
    <dbReference type="NCBI Taxonomy" id="344880"/>
    <lineage>
        <taxon>Bacteria</taxon>
        <taxon>Pseudomonadati</taxon>
        <taxon>Pseudomonadota</taxon>
        <taxon>Alphaproteobacteria</taxon>
        <taxon>Sphingomonadales</taxon>
        <taxon>Sphingomonadaceae</taxon>
        <taxon>Sphingomonas</taxon>
    </lineage>
</organism>
<evidence type="ECO:0000313" key="2">
    <source>
        <dbReference type="Proteomes" id="UP000197290"/>
    </source>
</evidence>
<dbReference type="EMBL" id="NBBI01000002">
    <property type="protein sequence ID" value="OWK31332.1"/>
    <property type="molecule type" value="Genomic_DNA"/>
</dbReference>